<dbReference type="RefSeq" id="WP_006739624.1">
    <property type="nucleotide sequence ID" value="NZ_AEUZ02000001.1"/>
</dbReference>
<comment type="caution">
    <text evidence="7">The sequence shown here is derived from an EMBL/GenBank/DDBJ whole genome shotgun (WGS) entry which is preliminary data.</text>
</comment>
<evidence type="ECO:0000256" key="5">
    <source>
        <dbReference type="ARBA" id="ARBA00023136"/>
    </source>
</evidence>
<dbReference type="STRING" id="764291.STRUR_0424"/>
<dbReference type="InterPro" id="IPR051679">
    <property type="entry name" value="DASS-Related_Transporters"/>
</dbReference>
<reference evidence="7 8" key="1">
    <citation type="journal article" date="2014" name="Int. J. Syst. Evol. Microbiol.">
        <title>Phylogenomics and the dynamic genome evolution of the genus Streptococcus.</title>
        <authorList>
            <consortium name="The Broad Institute Genome Sequencing Platform"/>
            <person name="Richards V.P."/>
            <person name="Palmer S.R."/>
            <person name="Pavinski Bitar P.D."/>
            <person name="Qin X."/>
            <person name="Weinstock G.M."/>
            <person name="Highlander S.K."/>
            <person name="Town C.D."/>
            <person name="Burne R.A."/>
            <person name="Stanhope M.J."/>
        </authorList>
    </citation>
    <scope>NUCLEOTIDE SEQUENCE [LARGE SCALE GENOMIC DNA]</scope>
    <source>
        <strain evidence="7 8">2285-97</strain>
    </source>
</reference>
<feature type="transmembrane region" description="Helical" evidence="6">
    <location>
        <begin position="441"/>
        <end position="461"/>
    </location>
</feature>
<keyword evidence="8" id="KW-1185">Reference proteome</keyword>
<protein>
    <submittedName>
        <fullName evidence="7">C4-dicarboxylate anaerobic carrier</fullName>
    </submittedName>
</protein>
<evidence type="ECO:0000313" key="7">
    <source>
        <dbReference type="EMBL" id="EHJ56887.1"/>
    </source>
</evidence>
<feature type="transmembrane region" description="Helical" evidence="6">
    <location>
        <begin position="262"/>
        <end position="280"/>
    </location>
</feature>
<dbReference type="eggNOG" id="COG1288">
    <property type="taxonomic scope" value="Bacteria"/>
</dbReference>
<keyword evidence="2" id="KW-1003">Cell membrane</keyword>
<dbReference type="PANTHER" id="PTHR43652:SF6">
    <property type="entry name" value="ARGININE REPRESSOR"/>
    <property type="match status" value="1"/>
</dbReference>
<comment type="subcellular location">
    <subcellularLocation>
        <location evidence="1">Cell membrane</location>
        <topology evidence="1">Multi-pass membrane protein</topology>
    </subcellularLocation>
</comment>
<feature type="transmembrane region" description="Helical" evidence="6">
    <location>
        <begin position="482"/>
        <end position="500"/>
    </location>
</feature>
<feature type="transmembrane region" description="Helical" evidence="6">
    <location>
        <begin position="176"/>
        <end position="194"/>
    </location>
</feature>
<dbReference type="AlphaFoldDB" id="G5KCB0"/>
<proteinExistence type="predicted"/>
<evidence type="ECO:0000256" key="4">
    <source>
        <dbReference type="ARBA" id="ARBA00022989"/>
    </source>
</evidence>
<organism evidence="7 8">
    <name type="scientific">Streptococcus urinalis 2285-97</name>
    <dbReference type="NCBI Taxonomy" id="764291"/>
    <lineage>
        <taxon>Bacteria</taxon>
        <taxon>Bacillati</taxon>
        <taxon>Bacillota</taxon>
        <taxon>Bacilli</taxon>
        <taxon>Lactobacillales</taxon>
        <taxon>Streptococcaceae</taxon>
        <taxon>Streptococcus</taxon>
    </lineage>
</organism>
<feature type="transmembrane region" description="Helical" evidence="6">
    <location>
        <begin position="200"/>
        <end position="222"/>
    </location>
</feature>
<dbReference type="Proteomes" id="UP000005388">
    <property type="component" value="Unassembled WGS sequence"/>
</dbReference>
<feature type="transmembrane region" description="Helical" evidence="6">
    <location>
        <begin position="145"/>
        <end position="169"/>
    </location>
</feature>
<keyword evidence="4 6" id="KW-1133">Transmembrane helix</keyword>
<evidence type="ECO:0000256" key="3">
    <source>
        <dbReference type="ARBA" id="ARBA00022692"/>
    </source>
</evidence>
<evidence type="ECO:0000256" key="6">
    <source>
        <dbReference type="SAM" id="Phobius"/>
    </source>
</evidence>
<evidence type="ECO:0000256" key="2">
    <source>
        <dbReference type="ARBA" id="ARBA00022475"/>
    </source>
</evidence>
<feature type="transmembrane region" description="Helical" evidence="6">
    <location>
        <begin position="392"/>
        <end position="411"/>
    </location>
</feature>
<evidence type="ECO:0000313" key="8">
    <source>
        <dbReference type="Proteomes" id="UP000005388"/>
    </source>
</evidence>
<keyword evidence="5 6" id="KW-0472">Membrane</keyword>
<name>G5KCB0_9STRE</name>
<dbReference type="InterPro" id="IPR018385">
    <property type="entry name" value="C4_dicarb_anaerob_car-like"/>
</dbReference>
<keyword evidence="3 6" id="KW-0812">Transmembrane</keyword>
<feature type="transmembrane region" description="Helical" evidence="6">
    <location>
        <begin position="353"/>
        <end position="372"/>
    </location>
</feature>
<feature type="transmembrane region" description="Helical" evidence="6">
    <location>
        <begin position="118"/>
        <end position="139"/>
    </location>
</feature>
<feature type="transmembrane region" description="Helical" evidence="6">
    <location>
        <begin position="77"/>
        <end position="97"/>
    </location>
</feature>
<evidence type="ECO:0000256" key="1">
    <source>
        <dbReference type="ARBA" id="ARBA00004651"/>
    </source>
</evidence>
<dbReference type="GO" id="GO:0005886">
    <property type="term" value="C:plasma membrane"/>
    <property type="evidence" value="ECO:0007669"/>
    <property type="project" value="UniProtKB-SubCell"/>
</dbReference>
<dbReference type="PANTHER" id="PTHR43652">
    <property type="entry name" value="BASIC AMINO ACID ANTIPORTER YFCC-RELATED"/>
    <property type="match status" value="1"/>
</dbReference>
<accession>G5KCB0</accession>
<sequence>MNVEKKKKFKSPNTYVIIFFVLIFVALLTWIIPGGKYTYDNSGRAIANSYQQIKANRQGLWDVIMAPIICMVGNKEVSGAITISLNVMLFGSFLEMMDASGAINIALKNVAKKYQSNYYVLITVLTFLMGIFGTAQGAYEEGFVYLLMFLPIVLSLGLDSIVALMIVILGTQAGCAASIVNQFSTGIASGIAGISLGEGIIFRTLTFIVLLSFCSSIICLYAKHVKENPEKSVQFFRRKEDLEEFAGTTGDDQTLDKRQRKVFTVFILTFLIMILSLIPWTSLNKNWTFFESITNWANHNMILGTLLGSNLVPFGEWYFNEINGLLIIMTILSGYIMGFNIDKTISIFIKGAASLVSTAFIVPLARGIQVLMTNGSITATVLNATEKTLGSLPPIVFVLVCFLVYILLAVFIPSSTGLAAATISIMAPLGTFAHISEANMIIIYNFALGFVKLLAPTSIIVMTCTQAVHVGYGAWLKAIWKYAFAYLGVLVIMLILSIFMM</sequence>
<feature type="transmembrane region" description="Helical" evidence="6">
    <location>
        <begin position="322"/>
        <end position="341"/>
    </location>
</feature>
<dbReference type="Pfam" id="PF03606">
    <property type="entry name" value="DcuC"/>
    <property type="match status" value="1"/>
</dbReference>
<feature type="transmembrane region" description="Helical" evidence="6">
    <location>
        <begin position="12"/>
        <end position="32"/>
    </location>
</feature>
<gene>
    <name evidence="7" type="ORF">STRUR_0424</name>
</gene>
<dbReference type="EMBL" id="AEUZ02000001">
    <property type="protein sequence ID" value="EHJ56887.1"/>
    <property type="molecule type" value="Genomic_DNA"/>
</dbReference>